<dbReference type="InterPro" id="IPR012677">
    <property type="entry name" value="Nucleotide-bd_a/b_plait_sf"/>
</dbReference>
<dbReference type="GO" id="GO:0016787">
    <property type="term" value="F:hydrolase activity"/>
    <property type="evidence" value="ECO:0007669"/>
    <property type="project" value="UniProtKB-KW"/>
</dbReference>
<keyword evidence="3" id="KW-0460">Magnesium</keyword>
<proteinExistence type="predicted"/>
<sequence length="372" mass="41420">MELAIGGLRLLKLETPTILRRENENVSLASTIIDDRSTSPHLALLTTSSIEISTAKSGAHIANGGPVSDFYERWITFTVMEALERLGHVDEVVNDPDYKFEFPTPDDRPGPPIISFSDASFGYPGGFIIFQVAWEGRAYDYCMESLKNVGFPVDGLAFDPDLVIRGLVILKEKGNLVKAGRFGYMKRVMHAIKLLSTQAISEIMGGNYGIFAVQMVDKYASTRYLIPELGPCSLKITYSAHTDLSVKFQSHRSRDYTNPMLPVASLAIDATGQFSLGLDRNKIESESNVLLASIENMQYVVTLDVLHMIAMFDKNGGVQALIQYPDVQTAINYTTFFKAVLLKIHHFFQDFCTKKYKKSTKEGSETLLNLIT</sequence>
<keyword evidence="5" id="KW-1185">Reference proteome</keyword>
<keyword evidence="2" id="KW-0378">Hydrolase</keyword>
<dbReference type="Proteomes" id="UP001157418">
    <property type="component" value="Unassembled WGS sequence"/>
</dbReference>
<reference evidence="4 5" key="1">
    <citation type="submission" date="2022-01" db="EMBL/GenBank/DDBJ databases">
        <authorList>
            <person name="Xiong W."/>
            <person name="Schranz E."/>
        </authorList>
    </citation>
    <scope>NUCLEOTIDE SEQUENCE [LARGE SCALE GENOMIC DNA]</scope>
</reference>
<dbReference type="InterPro" id="IPR008380">
    <property type="entry name" value="HAD-SF_hydro_IG_5-nucl"/>
</dbReference>
<comment type="caution">
    <text evidence="4">The sequence shown here is derived from an EMBL/GenBank/DDBJ whole genome shotgun (WGS) entry which is preliminary data.</text>
</comment>
<dbReference type="GO" id="GO:0046872">
    <property type="term" value="F:metal ion binding"/>
    <property type="evidence" value="ECO:0007669"/>
    <property type="project" value="UniProtKB-KW"/>
</dbReference>
<evidence type="ECO:0000256" key="2">
    <source>
        <dbReference type="ARBA" id="ARBA00022801"/>
    </source>
</evidence>
<evidence type="ECO:0000313" key="4">
    <source>
        <dbReference type="EMBL" id="CAH1417930.1"/>
    </source>
</evidence>
<gene>
    <name evidence="4" type="ORF">LVIROSA_LOCUS5566</name>
</gene>
<dbReference type="PANTHER" id="PTHR15592">
    <property type="entry name" value="MATRIN 3/NUCLEAR PROTEIN 220-RELATED"/>
    <property type="match status" value="1"/>
</dbReference>
<dbReference type="EMBL" id="CAKMRJ010000113">
    <property type="protein sequence ID" value="CAH1417930.1"/>
    <property type="molecule type" value="Genomic_DNA"/>
</dbReference>
<protein>
    <submittedName>
        <fullName evidence="4">Uncharacterized protein</fullName>
    </submittedName>
</protein>
<evidence type="ECO:0000256" key="1">
    <source>
        <dbReference type="ARBA" id="ARBA00022723"/>
    </source>
</evidence>
<dbReference type="Gene3D" id="3.30.70.330">
    <property type="match status" value="2"/>
</dbReference>
<dbReference type="Pfam" id="PF05761">
    <property type="entry name" value="5_nucleotid"/>
    <property type="match status" value="1"/>
</dbReference>
<accession>A0AAU9M7F6</accession>
<dbReference type="AlphaFoldDB" id="A0AAU9M7F6"/>
<dbReference type="SUPFAM" id="SSF56784">
    <property type="entry name" value="HAD-like"/>
    <property type="match status" value="1"/>
</dbReference>
<dbReference type="InterPro" id="IPR036412">
    <property type="entry name" value="HAD-like_sf"/>
</dbReference>
<evidence type="ECO:0000256" key="3">
    <source>
        <dbReference type="ARBA" id="ARBA00022842"/>
    </source>
</evidence>
<evidence type="ECO:0000313" key="5">
    <source>
        <dbReference type="Proteomes" id="UP001157418"/>
    </source>
</evidence>
<organism evidence="4 5">
    <name type="scientific">Lactuca virosa</name>
    <dbReference type="NCBI Taxonomy" id="75947"/>
    <lineage>
        <taxon>Eukaryota</taxon>
        <taxon>Viridiplantae</taxon>
        <taxon>Streptophyta</taxon>
        <taxon>Embryophyta</taxon>
        <taxon>Tracheophyta</taxon>
        <taxon>Spermatophyta</taxon>
        <taxon>Magnoliopsida</taxon>
        <taxon>eudicotyledons</taxon>
        <taxon>Gunneridae</taxon>
        <taxon>Pentapetalae</taxon>
        <taxon>asterids</taxon>
        <taxon>campanulids</taxon>
        <taxon>Asterales</taxon>
        <taxon>Asteraceae</taxon>
        <taxon>Cichorioideae</taxon>
        <taxon>Cichorieae</taxon>
        <taxon>Lactucinae</taxon>
        <taxon>Lactuca</taxon>
    </lineage>
</organism>
<name>A0AAU9M7F6_9ASTR</name>
<keyword evidence="1" id="KW-0479">Metal-binding</keyword>